<evidence type="ECO:0000256" key="1">
    <source>
        <dbReference type="SAM" id="Phobius"/>
    </source>
</evidence>
<dbReference type="Proteomes" id="UP001373714">
    <property type="component" value="Unassembled WGS sequence"/>
</dbReference>
<feature type="transmembrane region" description="Helical" evidence="1">
    <location>
        <begin position="20"/>
        <end position="43"/>
    </location>
</feature>
<dbReference type="AlphaFoldDB" id="A0AAV9UAX5"/>
<sequence>MMFYSTHNLCDQIHPDTSTLVLQLLPFILIPIPDIIQCIRVSRQRSTTGISPTSVLLRFLYCTANLGNALTIPYTFAATECCQTSKLSVPSCALNLLVVLQAAVLWGSNGISTAIFLLKHHDHTPRILPSPSGELTLSKPLRLYPPWTPGAGFISIICAIASIGVLPISLSYIIPLFPANESYWYSLEAWSFGLNITTAGLAFLQGIPQIALTGAILLGRAGRSNDFAKKDVDLAAARRIELWFLVLNATKWILLAVVWTSWFGQRLYENINFYLPVLWVVGAQVYLDYLVVGIEDTLLAWMVWSGRRKDWKGASDVSVHSVENGCRSVPPTERTPLLTGGMRWHDEGGQEWAS</sequence>
<reference evidence="2 3" key="1">
    <citation type="submission" date="2019-10" db="EMBL/GenBank/DDBJ databases">
        <authorList>
            <person name="Palmer J.M."/>
        </authorList>
    </citation>
    <scope>NUCLEOTIDE SEQUENCE [LARGE SCALE GENOMIC DNA]</scope>
    <source>
        <strain evidence="2 3">TWF730</strain>
    </source>
</reference>
<gene>
    <name evidence="2" type="ORF">TWF730_002716</name>
</gene>
<keyword evidence="1" id="KW-0472">Membrane</keyword>
<feature type="transmembrane region" description="Helical" evidence="1">
    <location>
        <begin position="283"/>
        <end position="304"/>
    </location>
</feature>
<comment type="caution">
    <text evidence="2">The sequence shown here is derived from an EMBL/GenBank/DDBJ whole genome shotgun (WGS) entry which is preliminary data.</text>
</comment>
<organism evidence="2 3">
    <name type="scientific">Orbilia blumenaviensis</name>
    <dbReference type="NCBI Taxonomy" id="1796055"/>
    <lineage>
        <taxon>Eukaryota</taxon>
        <taxon>Fungi</taxon>
        <taxon>Dikarya</taxon>
        <taxon>Ascomycota</taxon>
        <taxon>Pezizomycotina</taxon>
        <taxon>Orbiliomycetes</taxon>
        <taxon>Orbiliales</taxon>
        <taxon>Orbiliaceae</taxon>
        <taxon>Orbilia</taxon>
    </lineage>
</organism>
<evidence type="ECO:0000313" key="2">
    <source>
        <dbReference type="EMBL" id="KAK6337311.1"/>
    </source>
</evidence>
<proteinExistence type="predicted"/>
<protein>
    <submittedName>
        <fullName evidence="2">Uncharacterized protein</fullName>
    </submittedName>
</protein>
<keyword evidence="1" id="KW-0812">Transmembrane</keyword>
<feature type="transmembrane region" description="Helical" evidence="1">
    <location>
        <begin position="151"/>
        <end position="174"/>
    </location>
</feature>
<feature type="transmembrane region" description="Helical" evidence="1">
    <location>
        <begin position="96"/>
        <end position="118"/>
    </location>
</feature>
<accession>A0AAV9UAX5</accession>
<feature type="transmembrane region" description="Helical" evidence="1">
    <location>
        <begin position="240"/>
        <end position="263"/>
    </location>
</feature>
<feature type="transmembrane region" description="Helical" evidence="1">
    <location>
        <begin position="55"/>
        <end position="76"/>
    </location>
</feature>
<name>A0AAV9UAX5_9PEZI</name>
<keyword evidence="1" id="KW-1133">Transmembrane helix</keyword>
<dbReference type="EMBL" id="JAVHNS010000013">
    <property type="protein sequence ID" value="KAK6337311.1"/>
    <property type="molecule type" value="Genomic_DNA"/>
</dbReference>
<evidence type="ECO:0000313" key="3">
    <source>
        <dbReference type="Proteomes" id="UP001373714"/>
    </source>
</evidence>
<feature type="transmembrane region" description="Helical" evidence="1">
    <location>
        <begin position="194"/>
        <end position="219"/>
    </location>
</feature>
<keyword evidence="3" id="KW-1185">Reference proteome</keyword>